<feature type="non-terminal residue" evidence="1">
    <location>
        <position position="1"/>
    </location>
</feature>
<evidence type="ECO:0000313" key="1">
    <source>
        <dbReference type="EMBL" id="GAI14632.1"/>
    </source>
</evidence>
<reference evidence="1" key="1">
    <citation type="journal article" date="2014" name="Front. Microbiol.">
        <title>High frequency of phylogenetically diverse reductive dehalogenase-homologous genes in deep subseafloor sedimentary metagenomes.</title>
        <authorList>
            <person name="Kawai M."/>
            <person name="Futagami T."/>
            <person name="Toyoda A."/>
            <person name="Takaki Y."/>
            <person name="Nishi S."/>
            <person name="Hori S."/>
            <person name="Arai W."/>
            <person name="Tsubouchi T."/>
            <person name="Morono Y."/>
            <person name="Uchiyama I."/>
            <person name="Ito T."/>
            <person name="Fujiyama A."/>
            <person name="Inagaki F."/>
            <person name="Takami H."/>
        </authorList>
    </citation>
    <scope>NUCLEOTIDE SEQUENCE</scope>
    <source>
        <strain evidence="1">Expedition CK06-06</strain>
    </source>
</reference>
<dbReference type="EMBL" id="BARV01010629">
    <property type="protein sequence ID" value="GAI14632.1"/>
    <property type="molecule type" value="Genomic_DNA"/>
</dbReference>
<protein>
    <submittedName>
        <fullName evidence="1">Uncharacterized protein</fullName>
    </submittedName>
</protein>
<proteinExistence type="predicted"/>
<sequence>FEKAIILFRLFKKEFIGFNFIVEPLDNKSTYGFSAVNFSYLIIDRKTEMVKYVIDNGEIELLNNFFREYDIFSTSEFDLAVSNFNRSYSQHFLTNIFLDTMFVLENLFLRNTSQELKYKLSMRMAYLLGGNDDTKREDIFTFIKDCYDIRSQIVHGSKIPMLDKQRIFKLGELTKDSLKIFFKKRELCLGMKLIKYFVQYQNTLFNVKNIIENK</sequence>
<name>X1L5L3_9ZZZZ</name>
<organism evidence="1">
    <name type="scientific">marine sediment metagenome</name>
    <dbReference type="NCBI Taxonomy" id="412755"/>
    <lineage>
        <taxon>unclassified sequences</taxon>
        <taxon>metagenomes</taxon>
        <taxon>ecological metagenomes</taxon>
    </lineage>
</organism>
<accession>X1L5L3</accession>
<gene>
    <name evidence="1" type="ORF">S06H3_20514</name>
</gene>
<comment type="caution">
    <text evidence="1">The sequence shown here is derived from an EMBL/GenBank/DDBJ whole genome shotgun (WGS) entry which is preliminary data.</text>
</comment>
<dbReference type="AlphaFoldDB" id="X1L5L3"/>